<keyword evidence="1" id="KW-1133">Transmembrane helix</keyword>
<accession>A0A9W3AHV9</accession>
<keyword evidence="1" id="KW-0812">Transmembrane</keyword>
<feature type="transmembrane region" description="Helical" evidence="1">
    <location>
        <begin position="201"/>
        <end position="223"/>
    </location>
</feature>
<dbReference type="GeneID" id="106058531"/>
<protein>
    <submittedName>
        <fullName evidence="3">Uncharacterized protein LOC106058531 isoform X1</fullName>
    </submittedName>
</protein>
<dbReference type="AlphaFoldDB" id="A0A9W3AHV9"/>
<evidence type="ECO:0000313" key="3">
    <source>
        <dbReference type="RefSeq" id="XP_055886698.1"/>
    </source>
</evidence>
<evidence type="ECO:0000313" key="2">
    <source>
        <dbReference type="Proteomes" id="UP001165740"/>
    </source>
</evidence>
<evidence type="ECO:0000256" key="1">
    <source>
        <dbReference type="SAM" id="Phobius"/>
    </source>
</evidence>
<gene>
    <name evidence="3" type="primary">LOC106058531</name>
</gene>
<dbReference type="Proteomes" id="UP001165740">
    <property type="component" value="Chromosome 5"/>
</dbReference>
<keyword evidence="1" id="KW-0472">Membrane</keyword>
<dbReference type="OrthoDB" id="10359887at2759"/>
<keyword evidence="2" id="KW-1185">Reference proteome</keyword>
<sequence>MYYFYFFQDLLSHLMLKLCFLASEFVLVTLFLVEAQVPCKKEIVETSLRINNDLALLQATNKTCDLALNTSAGALILFKFITTGLNIAQSTLLFSGCLLEVTENSDSVALIIKINFSTTNLTLIYRYSDNCNHMDSIWCRVLIYHNSPDWTTVYKISQSSPGFEPGTLGSEAKRFTEPLLVFTKYSEPAPPDEIPKAAVPMLIPIIVSLLILLAIIFGFLYCYSNKMYIFKDELSTSYITTESTSTRDKMNPIVL</sequence>
<proteinExistence type="predicted"/>
<dbReference type="RefSeq" id="XP_055886698.1">
    <property type="nucleotide sequence ID" value="XM_056030723.1"/>
</dbReference>
<name>A0A9W3AHV9_BIOGL</name>
<reference evidence="3" key="1">
    <citation type="submission" date="2025-08" db="UniProtKB">
        <authorList>
            <consortium name="RefSeq"/>
        </authorList>
    </citation>
    <scope>IDENTIFICATION</scope>
</reference>
<organism evidence="2 3">
    <name type="scientific">Biomphalaria glabrata</name>
    <name type="common">Bloodfluke planorb</name>
    <name type="synonym">Freshwater snail</name>
    <dbReference type="NCBI Taxonomy" id="6526"/>
    <lineage>
        <taxon>Eukaryota</taxon>
        <taxon>Metazoa</taxon>
        <taxon>Spiralia</taxon>
        <taxon>Lophotrochozoa</taxon>
        <taxon>Mollusca</taxon>
        <taxon>Gastropoda</taxon>
        <taxon>Heterobranchia</taxon>
        <taxon>Euthyneura</taxon>
        <taxon>Panpulmonata</taxon>
        <taxon>Hygrophila</taxon>
        <taxon>Lymnaeoidea</taxon>
        <taxon>Planorbidae</taxon>
        <taxon>Biomphalaria</taxon>
    </lineage>
</organism>